<dbReference type="PANTHER" id="PTHR33244:SF3">
    <property type="entry name" value="PEPTIDASE A2 DOMAIN-CONTAINING PROTEIN"/>
    <property type="match status" value="1"/>
</dbReference>
<dbReference type="AlphaFoldDB" id="E9H2S1"/>
<dbReference type="Proteomes" id="UP000000305">
    <property type="component" value="Unassembled WGS sequence"/>
</dbReference>
<organism evidence="1 2">
    <name type="scientific">Daphnia pulex</name>
    <name type="common">Water flea</name>
    <dbReference type="NCBI Taxonomy" id="6669"/>
    <lineage>
        <taxon>Eukaryota</taxon>
        <taxon>Metazoa</taxon>
        <taxon>Ecdysozoa</taxon>
        <taxon>Arthropoda</taxon>
        <taxon>Crustacea</taxon>
        <taxon>Branchiopoda</taxon>
        <taxon>Diplostraca</taxon>
        <taxon>Cladocera</taxon>
        <taxon>Anomopoda</taxon>
        <taxon>Daphniidae</taxon>
        <taxon>Daphnia</taxon>
    </lineage>
</organism>
<evidence type="ECO:0000313" key="2">
    <source>
        <dbReference type="Proteomes" id="UP000000305"/>
    </source>
</evidence>
<name>E9H2S1_DAPPU</name>
<reference evidence="1 2" key="1">
    <citation type="journal article" date="2011" name="Science">
        <title>The ecoresponsive genome of Daphnia pulex.</title>
        <authorList>
            <person name="Colbourne J.K."/>
            <person name="Pfrender M.E."/>
            <person name="Gilbert D."/>
            <person name="Thomas W.K."/>
            <person name="Tucker A."/>
            <person name="Oakley T.H."/>
            <person name="Tokishita S."/>
            <person name="Aerts A."/>
            <person name="Arnold G.J."/>
            <person name="Basu M.K."/>
            <person name="Bauer D.J."/>
            <person name="Caceres C.E."/>
            <person name="Carmel L."/>
            <person name="Casola C."/>
            <person name="Choi J.H."/>
            <person name="Detter J.C."/>
            <person name="Dong Q."/>
            <person name="Dusheyko S."/>
            <person name="Eads B.D."/>
            <person name="Frohlich T."/>
            <person name="Geiler-Samerotte K.A."/>
            <person name="Gerlach D."/>
            <person name="Hatcher P."/>
            <person name="Jogdeo S."/>
            <person name="Krijgsveld J."/>
            <person name="Kriventseva E.V."/>
            <person name="Kultz D."/>
            <person name="Laforsch C."/>
            <person name="Lindquist E."/>
            <person name="Lopez J."/>
            <person name="Manak J.R."/>
            <person name="Muller J."/>
            <person name="Pangilinan J."/>
            <person name="Patwardhan R.P."/>
            <person name="Pitluck S."/>
            <person name="Pritham E.J."/>
            <person name="Rechtsteiner A."/>
            <person name="Rho M."/>
            <person name="Rogozin I.B."/>
            <person name="Sakarya O."/>
            <person name="Salamov A."/>
            <person name="Schaack S."/>
            <person name="Shapiro H."/>
            <person name="Shiga Y."/>
            <person name="Skalitzky C."/>
            <person name="Smith Z."/>
            <person name="Souvorov A."/>
            <person name="Sung W."/>
            <person name="Tang Z."/>
            <person name="Tsuchiya D."/>
            <person name="Tu H."/>
            <person name="Vos H."/>
            <person name="Wang M."/>
            <person name="Wolf Y.I."/>
            <person name="Yamagata H."/>
            <person name="Yamada T."/>
            <person name="Ye Y."/>
            <person name="Shaw J.R."/>
            <person name="Andrews J."/>
            <person name="Crease T.J."/>
            <person name="Tang H."/>
            <person name="Lucas S.M."/>
            <person name="Robertson H.M."/>
            <person name="Bork P."/>
            <person name="Koonin E.V."/>
            <person name="Zdobnov E.M."/>
            <person name="Grigoriev I.V."/>
            <person name="Lynch M."/>
            <person name="Boore J.L."/>
        </authorList>
    </citation>
    <scope>NUCLEOTIDE SEQUENCE [LARGE SCALE GENOMIC DNA]</scope>
</reference>
<gene>
    <name evidence="1" type="ORF">DAPPUDRAFT_109353</name>
</gene>
<dbReference type="KEGG" id="dpx:DAPPUDRAFT_109353"/>
<dbReference type="HOGENOM" id="CLU_1278798_0_0_1"/>
<dbReference type="InParanoid" id="E9H2S1"/>
<dbReference type="EMBL" id="GL732587">
    <property type="protein sequence ID" value="EFX73962.1"/>
    <property type="molecule type" value="Genomic_DNA"/>
</dbReference>
<keyword evidence="2" id="KW-1185">Reference proteome</keyword>
<accession>E9H2S1</accession>
<evidence type="ECO:0000313" key="1">
    <source>
        <dbReference type="EMBL" id="EFX73962.1"/>
    </source>
</evidence>
<proteinExistence type="predicted"/>
<dbReference type="PhylomeDB" id="E9H2S1"/>
<sequence length="216" mass="23533">MKKGRRNDLVMLRNSSKTGKGISRQRDWPHGRNLRGNLPYLPAELEPKFVPSSLVRRELSARQTQVASLQAGFTSAQASAFRVGQAVQALVGNRWLCGMVNSVCPEPQSYVVHLDDGCLFRRTRWAINVDNETVCHRPRDPGVSGYPVSHTIAHDAQSVPFSARSAQSCPTLAVSNGCSELIMSTSSGGFCPSSACHVQSFLFFFLPVVGPDCLIG</sequence>
<dbReference type="PANTHER" id="PTHR33244">
    <property type="entry name" value="INTEGRASE CATALYTIC DOMAIN-CONTAINING PROTEIN-RELATED"/>
    <property type="match status" value="1"/>
</dbReference>
<protein>
    <submittedName>
        <fullName evidence="1">Uncharacterized protein</fullName>
    </submittedName>
</protein>
<dbReference type="STRING" id="6669.E9H2S1"/>